<dbReference type="HAMAP" id="MF_00143">
    <property type="entry name" value="UPF0114"/>
    <property type="match status" value="1"/>
</dbReference>
<evidence type="ECO:0000256" key="7">
    <source>
        <dbReference type="HAMAP-Rule" id="MF_00143"/>
    </source>
</evidence>
<dbReference type="InterPro" id="IPR005134">
    <property type="entry name" value="UPF0114"/>
</dbReference>
<keyword evidence="11" id="KW-1185">Reference proteome</keyword>
<dbReference type="STRING" id="257708.RGI145_12880"/>
<sequence>MNEKKRLAIQRIESFIALSRWLVLPLHLGLILSLLVLIATFVRELLGLAFKIGRMSEHETILGLLTLIDLALVGSLVVIVVFSSYENIISRLSPGTSRGWPIWLTTVDFAGLKRKLFASMAAISAVALLKALMRLEDTVSERQLLWLVVINIVFIVGYVLMSFADRSERPVPPTSTTPD</sequence>
<dbReference type="RefSeq" id="WP_075798688.1">
    <property type="nucleotide sequence ID" value="NZ_CP015583.1"/>
</dbReference>
<evidence type="ECO:0000256" key="5">
    <source>
        <dbReference type="ARBA" id="ARBA00022989"/>
    </source>
</evidence>
<accession>A0A1L7AGF8</accession>
<dbReference type="InterPro" id="IPR020761">
    <property type="entry name" value="UPF0114_bac"/>
</dbReference>
<dbReference type="EMBL" id="JAVVDO010000014">
    <property type="protein sequence ID" value="MDT8331464.1"/>
    <property type="molecule type" value="Genomic_DNA"/>
</dbReference>
<evidence type="ECO:0000313" key="8">
    <source>
        <dbReference type="EMBL" id="APT57874.1"/>
    </source>
</evidence>
<feature type="transmembrane region" description="Helical" evidence="7">
    <location>
        <begin position="145"/>
        <end position="164"/>
    </location>
</feature>
<evidence type="ECO:0000256" key="4">
    <source>
        <dbReference type="ARBA" id="ARBA00022692"/>
    </source>
</evidence>
<dbReference type="Pfam" id="PF03350">
    <property type="entry name" value="UPF0114"/>
    <property type="match status" value="1"/>
</dbReference>
<keyword evidence="4 7" id="KW-0812">Transmembrane</keyword>
<dbReference type="PANTHER" id="PTHR38596">
    <property type="entry name" value="UPF0114 PROTEIN YQHA"/>
    <property type="match status" value="1"/>
</dbReference>
<dbReference type="AlphaFoldDB" id="A0A1L7AGF8"/>
<evidence type="ECO:0000313" key="11">
    <source>
        <dbReference type="Proteomes" id="UP001258945"/>
    </source>
</evidence>
<evidence type="ECO:0000256" key="1">
    <source>
        <dbReference type="ARBA" id="ARBA00004651"/>
    </source>
</evidence>
<comment type="subcellular location">
    <subcellularLocation>
        <location evidence="1 7">Cell membrane</location>
        <topology evidence="1 7">Multi-pass membrane protein</topology>
    </subcellularLocation>
</comment>
<evidence type="ECO:0000256" key="3">
    <source>
        <dbReference type="ARBA" id="ARBA00022475"/>
    </source>
</evidence>
<name>A0A1L7AGF8_9PROT</name>
<comment type="similarity">
    <text evidence="2 7">Belongs to the UPF0114 family.</text>
</comment>
<feature type="transmembrane region" description="Helical" evidence="7">
    <location>
        <begin position="21"/>
        <end position="41"/>
    </location>
</feature>
<dbReference type="Proteomes" id="UP000185494">
    <property type="component" value="Chromosome 1"/>
</dbReference>
<protein>
    <recommendedName>
        <fullName evidence="7">UPF0114 protein RGI145_12880</fullName>
    </recommendedName>
</protein>
<dbReference type="EMBL" id="CP015583">
    <property type="protein sequence ID" value="APT57874.1"/>
    <property type="molecule type" value="Genomic_DNA"/>
</dbReference>
<evidence type="ECO:0000313" key="9">
    <source>
        <dbReference type="EMBL" id="MDT8331464.1"/>
    </source>
</evidence>
<reference evidence="8 10" key="1">
    <citation type="submission" date="2016-05" db="EMBL/GenBank/DDBJ databases">
        <title>Complete Genome and Methylome Analysis of Psychrotrophic Bacterial Isolates from Antarctic Lake Untersee.</title>
        <authorList>
            <person name="Fomenkov A."/>
            <person name="Akimov V.N."/>
            <person name="Vasilyeva L.V."/>
            <person name="Andersen D."/>
            <person name="Vincze T."/>
            <person name="Roberts R.J."/>
        </authorList>
    </citation>
    <scope>NUCLEOTIDE SEQUENCE [LARGE SCALE GENOMIC DNA]</scope>
    <source>
        <strain evidence="8 10">U14-5</strain>
    </source>
</reference>
<gene>
    <name evidence="8" type="ORF">RGI145_12880</name>
    <name evidence="9" type="ORF">RQ831_10390</name>
</gene>
<proteinExistence type="inferred from homology"/>
<keyword evidence="6 7" id="KW-0472">Membrane</keyword>
<evidence type="ECO:0000313" key="10">
    <source>
        <dbReference type="Proteomes" id="UP000185494"/>
    </source>
</evidence>
<keyword evidence="5 7" id="KW-1133">Transmembrane helix</keyword>
<dbReference type="GO" id="GO:0005886">
    <property type="term" value="C:plasma membrane"/>
    <property type="evidence" value="ECO:0007669"/>
    <property type="project" value="UniProtKB-SubCell"/>
</dbReference>
<dbReference type="Proteomes" id="UP001258945">
    <property type="component" value="Unassembled WGS sequence"/>
</dbReference>
<dbReference type="PANTHER" id="PTHR38596:SF1">
    <property type="entry name" value="UPF0114 PROTEIN YQHA"/>
    <property type="match status" value="1"/>
</dbReference>
<evidence type="ECO:0000256" key="2">
    <source>
        <dbReference type="ARBA" id="ARBA00005774"/>
    </source>
</evidence>
<reference evidence="9" key="3">
    <citation type="submission" date="2023-09" db="EMBL/GenBank/DDBJ databases">
        <authorList>
            <person name="Schober I."/>
            <person name="Bunk B."/>
        </authorList>
    </citation>
    <scope>NUCLEOTIDE SEQUENCE</scope>
    <source>
        <strain evidence="9">DSM 103800</strain>
    </source>
</reference>
<reference evidence="9 11" key="2">
    <citation type="journal article" date="2019" name="Microb. Pathog.">
        <title>Comparison of VITEK 2, MALDI-TOF MS, 16S rRNA gene sequencing, and whole-genome sequencing for identification of Roseomonas mucosa.</title>
        <authorList>
            <person name="Rudolph W.W."/>
            <person name="Gunzer F."/>
            <person name="Trauth M."/>
            <person name="Bunk B."/>
            <person name="Bigge R."/>
            <person name="Schrottner P."/>
        </authorList>
    </citation>
    <scope>NUCLEOTIDE SEQUENCE [LARGE SCALE GENOMIC DNA]</scope>
    <source>
        <strain evidence="9 11">DSM 103800</strain>
    </source>
</reference>
<feature type="transmembrane region" description="Helical" evidence="7">
    <location>
        <begin position="61"/>
        <end position="82"/>
    </location>
</feature>
<evidence type="ECO:0000256" key="6">
    <source>
        <dbReference type="ARBA" id="ARBA00023136"/>
    </source>
</evidence>
<keyword evidence="3 7" id="KW-1003">Cell membrane</keyword>
<dbReference type="KEGG" id="rgi:RGI145_12880"/>
<organism evidence="8 10">
    <name type="scientific">Roseomonas gilardii</name>
    <dbReference type="NCBI Taxonomy" id="257708"/>
    <lineage>
        <taxon>Bacteria</taxon>
        <taxon>Pseudomonadati</taxon>
        <taxon>Pseudomonadota</taxon>
        <taxon>Alphaproteobacteria</taxon>
        <taxon>Acetobacterales</taxon>
        <taxon>Roseomonadaceae</taxon>
        <taxon>Roseomonas</taxon>
    </lineage>
</organism>